<dbReference type="Gene3D" id="3.30.160.20">
    <property type="match status" value="1"/>
</dbReference>
<feature type="modified residue" description="N5-methylglutamine" evidence="5">
    <location>
        <position position="232"/>
    </location>
</feature>
<dbReference type="PANTHER" id="PTHR43804:SF7">
    <property type="entry name" value="LD18447P"/>
    <property type="match status" value="1"/>
</dbReference>
<gene>
    <name evidence="5 9" type="primary">prfA</name>
    <name evidence="9" type="ORF">FEF09_04250</name>
</gene>
<dbReference type="Gene3D" id="3.30.70.1660">
    <property type="match status" value="2"/>
</dbReference>
<dbReference type="HAMAP" id="MF_00093">
    <property type="entry name" value="Rel_fac_1"/>
    <property type="match status" value="1"/>
</dbReference>
<dbReference type="GO" id="GO:0016149">
    <property type="term" value="F:translation release factor activity, codon specific"/>
    <property type="evidence" value="ECO:0007669"/>
    <property type="project" value="UniProtKB-UniRule"/>
</dbReference>
<evidence type="ECO:0000256" key="6">
    <source>
        <dbReference type="NCBIfam" id="TIGR00019"/>
    </source>
</evidence>
<dbReference type="NCBIfam" id="TIGR00019">
    <property type="entry name" value="prfA"/>
    <property type="match status" value="1"/>
</dbReference>
<dbReference type="PANTHER" id="PTHR43804">
    <property type="entry name" value="LD18447P"/>
    <property type="match status" value="1"/>
</dbReference>
<dbReference type="PROSITE" id="PS00745">
    <property type="entry name" value="RF_PROK_I"/>
    <property type="match status" value="1"/>
</dbReference>
<evidence type="ECO:0000256" key="5">
    <source>
        <dbReference type="HAMAP-Rule" id="MF_00093"/>
    </source>
</evidence>
<dbReference type="Proteomes" id="UP000318815">
    <property type="component" value="Unassembled WGS sequence"/>
</dbReference>
<evidence type="ECO:0000259" key="8">
    <source>
        <dbReference type="PROSITE" id="PS00745"/>
    </source>
</evidence>
<dbReference type="SUPFAM" id="SSF75620">
    <property type="entry name" value="Release factor"/>
    <property type="match status" value="1"/>
</dbReference>
<dbReference type="NCBIfam" id="NF001859">
    <property type="entry name" value="PRK00591.1"/>
    <property type="match status" value="1"/>
</dbReference>
<keyword evidence="5" id="KW-0963">Cytoplasm</keyword>
<name>A0A5C6LYS4_9BACT</name>
<feature type="domain" description="Prokaryotic-type class I peptide chain release factors" evidence="8">
    <location>
        <begin position="225"/>
        <end position="241"/>
    </location>
</feature>
<dbReference type="InterPro" id="IPR005139">
    <property type="entry name" value="PCRF"/>
</dbReference>
<dbReference type="GO" id="GO:0005737">
    <property type="term" value="C:cytoplasm"/>
    <property type="evidence" value="ECO:0007669"/>
    <property type="project" value="UniProtKB-SubCell"/>
</dbReference>
<dbReference type="SMART" id="SM00937">
    <property type="entry name" value="PCRF"/>
    <property type="match status" value="1"/>
</dbReference>
<evidence type="ECO:0000256" key="7">
    <source>
        <dbReference type="SAM" id="Coils"/>
    </source>
</evidence>
<comment type="caution">
    <text evidence="9">The sequence shown here is derived from an EMBL/GenBank/DDBJ whole genome shotgun (WGS) entry which is preliminary data.</text>
</comment>
<accession>A0A5C6LYS4</accession>
<protein>
    <recommendedName>
        <fullName evidence="5 6">Peptide chain release factor 1</fullName>
        <shortName evidence="5">RF-1</shortName>
    </recommendedName>
</protein>
<dbReference type="FunFam" id="3.30.160.20:FF:000004">
    <property type="entry name" value="Peptide chain release factor 1"/>
    <property type="match status" value="1"/>
</dbReference>
<feature type="coiled-coil region" evidence="7">
    <location>
        <begin position="69"/>
        <end position="96"/>
    </location>
</feature>
<evidence type="ECO:0000313" key="10">
    <source>
        <dbReference type="Proteomes" id="UP000318815"/>
    </source>
</evidence>
<comment type="similarity">
    <text evidence="2 5">Belongs to the prokaryotic/mitochondrial release factor family.</text>
</comment>
<sequence length="354" mass="39701">MIDKLYAIKGRFEQVSLALTNPEIVSDNKQFSKLSKEYRQLEKIVKVYDAYMKTLDNIAFNKEVLDSGDEEMRELAKEETEALQQLKDEQEADIRNLLIPKDPQDEKNAMLEIRGGTGGDEASLFAGDLLRMYLRYCETKGWSTSIMNETPGAAGGYKEVVVEVTGDDVYGTLKFESGVHRVQRVPATETQGRVHTSAATVAILPEAEEVDVEIRDADIKMDTFRSSGAGGQHVNKTESAVRLTHIPTGVVVECQEGRSQHSNRDIAMKMLRSRIYEAAVRKHEEAIASQRKSLVSTGDRSAKIRTYNYPQGRVTDHRIGMTMYNLDAFMNGDIQEMVQALQFAENAEKMKMGS</sequence>
<evidence type="ECO:0000256" key="4">
    <source>
        <dbReference type="ARBA" id="ARBA00022917"/>
    </source>
</evidence>
<dbReference type="AlphaFoldDB" id="A0A5C6LYS4"/>
<dbReference type="EMBL" id="VOHS01000003">
    <property type="protein sequence ID" value="TWW01778.1"/>
    <property type="molecule type" value="Genomic_DNA"/>
</dbReference>
<dbReference type="RefSeq" id="WP_146303953.1">
    <property type="nucleotide sequence ID" value="NZ_VOHS01000003.1"/>
</dbReference>
<dbReference type="FunFam" id="3.30.70.1660:FF:000002">
    <property type="entry name" value="Peptide chain release factor 1"/>
    <property type="match status" value="1"/>
</dbReference>
<dbReference type="InterPro" id="IPR050057">
    <property type="entry name" value="Prokaryotic/Mito_RF"/>
</dbReference>
<keyword evidence="7" id="KW-0175">Coiled coil</keyword>
<comment type="PTM">
    <text evidence="5">Methylated by PrmC. Methylation increases the termination efficiency of RF1.</text>
</comment>
<reference evidence="9 10" key="1">
    <citation type="submission" date="2019-08" db="EMBL/GenBank/DDBJ databases">
        <title>Whole genome sequencing of chitin degrading bacteria Chitinophaga pinensis YS16.</title>
        <authorList>
            <person name="Singh R.P."/>
            <person name="Manchanda G."/>
            <person name="Maurya I.K."/>
            <person name="Joshi N.K."/>
            <person name="Srivastava A.K."/>
        </authorList>
    </citation>
    <scope>NUCLEOTIDE SEQUENCE [LARGE SCALE GENOMIC DNA]</scope>
    <source>
        <strain evidence="9 10">YS-16</strain>
    </source>
</reference>
<dbReference type="InterPro" id="IPR000352">
    <property type="entry name" value="Pep_chain_release_fac_I"/>
</dbReference>
<evidence type="ECO:0000256" key="1">
    <source>
        <dbReference type="ARBA" id="ARBA00002986"/>
    </source>
</evidence>
<keyword evidence="4 5" id="KW-0648">Protein biosynthesis</keyword>
<dbReference type="InterPro" id="IPR004373">
    <property type="entry name" value="RF-1"/>
</dbReference>
<comment type="function">
    <text evidence="1 5">Peptide chain release factor 1 directs the termination of translation in response to the peptide chain termination codons UAG and UAA.</text>
</comment>
<keyword evidence="10" id="KW-1185">Reference proteome</keyword>
<evidence type="ECO:0000256" key="3">
    <source>
        <dbReference type="ARBA" id="ARBA00022481"/>
    </source>
</evidence>
<dbReference type="Gene3D" id="6.10.140.1950">
    <property type="match status" value="1"/>
</dbReference>
<dbReference type="Pfam" id="PF03462">
    <property type="entry name" value="PCRF"/>
    <property type="match status" value="1"/>
</dbReference>
<evidence type="ECO:0000256" key="2">
    <source>
        <dbReference type="ARBA" id="ARBA00010835"/>
    </source>
</evidence>
<organism evidence="9 10">
    <name type="scientific">Chitinophaga pinensis</name>
    <dbReference type="NCBI Taxonomy" id="79329"/>
    <lineage>
        <taxon>Bacteria</taxon>
        <taxon>Pseudomonadati</taxon>
        <taxon>Bacteroidota</taxon>
        <taxon>Chitinophagia</taxon>
        <taxon>Chitinophagales</taxon>
        <taxon>Chitinophagaceae</taxon>
        <taxon>Chitinophaga</taxon>
    </lineage>
</organism>
<dbReference type="Pfam" id="PF00472">
    <property type="entry name" value="RF-1"/>
    <property type="match status" value="1"/>
</dbReference>
<dbReference type="OrthoDB" id="9806673at2"/>
<dbReference type="InterPro" id="IPR045853">
    <property type="entry name" value="Pep_chain_release_fac_I_sf"/>
</dbReference>
<proteinExistence type="inferred from homology"/>
<evidence type="ECO:0000313" key="9">
    <source>
        <dbReference type="EMBL" id="TWW01778.1"/>
    </source>
</evidence>
<comment type="subcellular location">
    <subcellularLocation>
        <location evidence="5">Cytoplasm</location>
    </subcellularLocation>
</comment>
<keyword evidence="3 5" id="KW-0488">Methylation</keyword>